<accession>A0ABT8AZE6</accession>
<reference evidence="3" key="2">
    <citation type="submission" date="2023-06" db="EMBL/GenBank/DDBJ databases">
        <authorList>
            <person name="Lucena T."/>
            <person name="Sun Q."/>
        </authorList>
    </citation>
    <scope>NUCLEOTIDE SEQUENCE</scope>
    <source>
        <strain evidence="3">CECT 7703</strain>
    </source>
</reference>
<feature type="region of interest" description="Disordered" evidence="1">
    <location>
        <begin position="1"/>
        <end position="28"/>
    </location>
</feature>
<keyword evidence="2" id="KW-0472">Membrane</keyword>
<dbReference type="Proteomes" id="UP001180081">
    <property type="component" value="Unassembled WGS sequence"/>
</dbReference>
<keyword evidence="4" id="KW-1185">Reference proteome</keyword>
<protein>
    <submittedName>
        <fullName evidence="3">Uncharacterized protein</fullName>
    </submittedName>
</protein>
<sequence>MNNPLQQQARTPASSAHPTDAERFSHHYTRTQARAALVAEFTRRWPERPLVKPSHAPIAPLHPTLKRQEEAPALAAAVPTVSPPPAWRSWRMLVEMSMAGIAGFMGGLVLFGAVLRASA</sequence>
<reference evidence="3" key="1">
    <citation type="journal article" date="2014" name="Int. J. Syst. Evol. Microbiol.">
        <title>Complete genome of a new Firmicutes species belonging to the dominant human colonic microbiota ('Ruminococcus bicirculans') reveals two chromosomes and a selective capacity to utilize plant glucans.</title>
        <authorList>
            <consortium name="NISC Comparative Sequencing Program"/>
            <person name="Wegmann U."/>
            <person name="Louis P."/>
            <person name="Goesmann A."/>
            <person name="Henrissat B."/>
            <person name="Duncan S.H."/>
            <person name="Flint H.J."/>
        </authorList>
    </citation>
    <scope>NUCLEOTIDE SEQUENCE</scope>
    <source>
        <strain evidence="3">CECT 7703</strain>
    </source>
</reference>
<dbReference type="RefSeq" id="WP_290330907.1">
    <property type="nucleotide sequence ID" value="NZ_JAUFPU010000001.1"/>
</dbReference>
<evidence type="ECO:0000313" key="3">
    <source>
        <dbReference type="EMBL" id="MDN3575223.1"/>
    </source>
</evidence>
<evidence type="ECO:0000256" key="2">
    <source>
        <dbReference type="SAM" id="Phobius"/>
    </source>
</evidence>
<organism evidence="3 4">
    <name type="scientific">Chitinimonas viridis</name>
    <dbReference type="NCBI Taxonomy" id="664880"/>
    <lineage>
        <taxon>Bacteria</taxon>
        <taxon>Pseudomonadati</taxon>
        <taxon>Pseudomonadota</taxon>
        <taxon>Betaproteobacteria</taxon>
        <taxon>Neisseriales</taxon>
        <taxon>Chitinibacteraceae</taxon>
        <taxon>Chitinimonas</taxon>
    </lineage>
</organism>
<keyword evidence="2" id="KW-1133">Transmembrane helix</keyword>
<keyword evidence="2" id="KW-0812">Transmembrane</keyword>
<feature type="compositionally biased region" description="Polar residues" evidence="1">
    <location>
        <begin position="1"/>
        <end position="17"/>
    </location>
</feature>
<proteinExistence type="predicted"/>
<comment type="caution">
    <text evidence="3">The sequence shown here is derived from an EMBL/GenBank/DDBJ whole genome shotgun (WGS) entry which is preliminary data.</text>
</comment>
<evidence type="ECO:0000256" key="1">
    <source>
        <dbReference type="SAM" id="MobiDB-lite"/>
    </source>
</evidence>
<dbReference type="EMBL" id="JAUFPU010000001">
    <property type="protein sequence ID" value="MDN3575223.1"/>
    <property type="molecule type" value="Genomic_DNA"/>
</dbReference>
<gene>
    <name evidence="3" type="ORF">QWZ03_00350</name>
</gene>
<name>A0ABT8AZE6_9NEIS</name>
<evidence type="ECO:0000313" key="4">
    <source>
        <dbReference type="Proteomes" id="UP001180081"/>
    </source>
</evidence>
<feature type="transmembrane region" description="Helical" evidence="2">
    <location>
        <begin position="98"/>
        <end position="117"/>
    </location>
</feature>